<dbReference type="PRINTS" id="PR00364">
    <property type="entry name" value="DISEASERSIST"/>
</dbReference>
<dbReference type="PANTHER" id="PTHR35807:SF1">
    <property type="entry name" value="TRANSCRIPTIONAL REGULATOR REDD"/>
    <property type="match status" value="1"/>
</dbReference>
<evidence type="ECO:0000256" key="5">
    <source>
        <dbReference type="PROSITE-ProRule" id="PRU00339"/>
    </source>
</evidence>
<comment type="similarity">
    <text evidence="1">Belongs to the AfsR/DnrI/RedD regulatory family.</text>
</comment>
<evidence type="ECO:0000259" key="8">
    <source>
        <dbReference type="PROSITE" id="PS51755"/>
    </source>
</evidence>
<dbReference type="Gene3D" id="1.25.40.10">
    <property type="entry name" value="Tetratricopeptide repeat domain"/>
    <property type="match status" value="2"/>
</dbReference>
<keyword evidence="10" id="KW-1185">Reference proteome</keyword>
<sequence>MTGLRFAVLGPLRAWYGEEALDLGPVRQQALLAALLLRPGVTFSKRELLDRVWGDEPPGTGAKVVPGYIFRLRRCLHAAGVDADAVIASDRGGYRFAGDGISLDALRLEEIAAEGTEAGRDGDLAAAVRAHAEALALFEGEPLDGLPGPFAEGERWRLTERRIVLAQEKVDWQLRLGEYPEAIAELSGLTAAHPRNETLAALLMRAYYAGGRRAEALEVFGRLRHRLVEELGMEPDTEVQQVYQAILRGDDALLGPTARREPADRRTRVELPLDAGELAGRDRELAVLTAPVKREAVTIAAVDGVAGAGKTALVVRAAQSLREQCPDGCLFVDLHGHSEGQTALASTRVLRRLLRAVGEDDSRTLDDLDELSAHWRSATAALRLVLVLDDAAGAEQVRPLLPAGPGSRVLVTSRRRLAGLDADRRVSLGPLDLEQAQQLLNRIVGGARAGREQEAVRELARLCGRLPLALRIAGARLQNRPMWTFEYLVSRLADDGSRLGELTAEDRSVEAAFRLSYEQLAPFEQRAFRMLGLSPTPVLDRLVLAALLGAPAADAEHALESLVDTSLLQQPAPGRYRLHDLVAVYARRLAAEEPAGVVEAAMDGVLNLYIGAGRHAGECGLAGFPGGPEPAGVPFTGWRDATAWLDQAGDLSDVVAYAVRAGRADQACWLAESAVDYLIRLARYEECRTAIRLVLPLASEASDRRMPSTVRLHLGYAHAMPGYYDQARDWFTEALRISEHTGDGRDRARAVGWLGTLDVLDGRFADATAGLTEAMTAAVEYEDDWLLERVLSTLGYLHHLNGRHDEALGYLARSRVVAEKIGNPVVVARTLCYAGSVHLAMGNFAEAAACLRQGAEGAAEVSDRILYASCLTRRGTAEEELGELELALELHQRALGQLTEQTYARLENEIRDRLAATRRAVDLREHRARSALHQNFIAHP</sequence>
<evidence type="ECO:0000256" key="4">
    <source>
        <dbReference type="ARBA" id="ARBA00023163"/>
    </source>
</evidence>
<dbReference type="PANTHER" id="PTHR35807">
    <property type="entry name" value="TRANSCRIPTIONAL REGULATOR REDD-RELATED"/>
    <property type="match status" value="1"/>
</dbReference>
<dbReference type="SUPFAM" id="SSF52540">
    <property type="entry name" value="P-loop containing nucleoside triphosphate hydrolases"/>
    <property type="match status" value="1"/>
</dbReference>
<dbReference type="CDD" id="cd15831">
    <property type="entry name" value="BTAD"/>
    <property type="match status" value="1"/>
</dbReference>
<name>A0ABS4PYW4_9PSEU</name>
<proteinExistence type="inferred from homology"/>
<gene>
    <name evidence="9" type="ORF">JOM49_006146</name>
</gene>
<organism evidence="9 10">
    <name type="scientific">Amycolatopsis magusensis</name>
    <dbReference type="NCBI Taxonomy" id="882444"/>
    <lineage>
        <taxon>Bacteria</taxon>
        <taxon>Bacillati</taxon>
        <taxon>Actinomycetota</taxon>
        <taxon>Actinomycetes</taxon>
        <taxon>Pseudonocardiales</taxon>
        <taxon>Pseudonocardiaceae</taxon>
        <taxon>Amycolatopsis</taxon>
    </lineage>
</organism>
<keyword evidence="7" id="KW-0175">Coiled coil</keyword>
<comment type="caution">
    <text evidence="9">The sequence shown here is derived from an EMBL/GenBank/DDBJ whole genome shotgun (WGS) entry which is preliminary data.</text>
</comment>
<dbReference type="SMART" id="SM00028">
    <property type="entry name" value="TPR"/>
    <property type="match status" value="4"/>
</dbReference>
<dbReference type="InterPro" id="IPR016032">
    <property type="entry name" value="Sig_transdc_resp-reg_C-effctor"/>
</dbReference>
<dbReference type="InterPro" id="IPR019734">
    <property type="entry name" value="TPR_rpt"/>
</dbReference>
<dbReference type="PROSITE" id="PS50005">
    <property type="entry name" value="TPR"/>
    <property type="match status" value="1"/>
</dbReference>
<dbReference type="InterPro" id="IPR036388">
    <property type="entry name" value="WH-like_DNA-bd_sf"/>
</dbReference>
<evidence type="ECO:0000256" key="1">
    <source>
        <dbReference type="ARBA" id="ARBA00005820"/>
    </source>
</evidence>
<feature type="coiled-coil region" evidence="7">
    <location>
        <begin position="874"/>
        <end position="901"/>
    </location>
</feature>
<dbReference type="Gene3D" id="1.10.10.10">
    <property type="entry name" value="Winged helix-like DNA-binding domain superfamily/Winged helix DNA-binding domain"/>
    <property type="match status" value="2"/>
</dbReference>
<dbReference type="SUPFAM" id="SSF46894">
    <property type="entry name" value="C-terminal effector domain of the bipartite response regulators"/>
    <property type="match status" value="1"/>
</dbReference>
<dbReference type="InterPro" id="IPR051677">
    <property type="entry name" value="AfsR-DnrI-RedD_regulator"/>
</dbReference>
<dbReference type="RefSeq" id="WP_209667613.1">
    <property type="nucleotide sequence ID" value="NZ_JAGGMS010000001.1"/>
</dbReference>
<keyword evidence="2" id="KW-0805">Transcription regulation</keyword>
<dbReference type="Pfam" id="PF00486">
    <property type="entry name" value="Trans_reg_C"/>
    <property type="match status" value="1"/>
</dbReference>
<dbReference type="GO" id="GO:0003677">
    <property type="term" value="F:DNA binding"/>
    <property type="evidence" value="ECO:0007669"/>
    <property type="project" value="UniProtKB-KW"/>
</dbReference>
<dbReference type="InterPro" id="IPR011990">
    <property type="entry name" value="TPR-like_helical_dom_sf"/>
</dbReference>
<keyword evidence="3 6" id="KW-0238">DNA-binding</keyword>
<dbReference type="SMART" id="SM01043">
    <property type="entry name" value="BTAD"/>
    <property type="match status" value="1"/>
</dbReference>
<feature type="repeat" description="TPR" evidence="5">
    <location>
        <begin position="708"/>
        <end position="741"/>
    </location>
</feature>
<evidence type="ECO:0000313" key="10">
    <source>
        <dbReference type="Proteomes" id="UP000741013"/>
    </source>
</evidence>
<dbReference type="InterPro" id="IPR001867">
    <property type="entry name" value="OmpR/PhoB-type_DNA-bd"/>
</dbReference>
<keyword evidence="5" id="KW-0802">TPR repeat</keyword>
<dbReference type="PROSITE" id="PS51755">
    <property type="entry name" value="OMPR_PHOB"/>
    <property type="match status" value="1"/>
</dbReference>
<evidence type="ECO:0000256" key="7">
    <source>
        <dbReference type="SAM" id="Coils"/>
    </source>
</evidence>
<dbReference type="Pfam" id="PF03704">
    <property type="entry name" value="BTAD"/>
    <property type="match status" value="1"/>
</dbReference>
<dbReference type="SMART" id="SM00862">
    <property type="entry name" value="Trans_reg_C"/>
    <property type="match status" value="1"/>
</dbReference>
<protein>
    <submittedName>
        <fullName evidence="9">DNA-binding SARP family transcriptional activator</fullName>
    </submittedName>
</protein>
<dbReference type="InterPro" id="IPR027417">
    <property type="entry name" value="P-loop_NTPase"/>
</dbReference>
<evidence type="ECO:0000256" key="6">
    <source>
        <dbReference type="PROSITE-ProRule" id="PRU01091"/>
    </source>
</evidence>
<dbReference type="Proteomes" id="UP000741013">
    <property type="component" value="Unassembled WGS sequence"/>
</dbReference>
<reference evidence="9 10" key="1">
    <citation type="submission" date="2021-03" db="EMBL/GenBank/DDBJ databases">
        <title>Sequencing the genomes of 1000 actinobacteria strains.</title>
        <authorList>
            <person name="Klenk H.-P."/>
        </authorList>
    </citation>
    <scope>NUCLEOTIDE SEQUENCE [LARGE SCALE GENOMIC DNA]</scope>
    <source>
        <strain evidence="9 10">DSM 45510</strain>
    </source>
</reference>
<feature type="DNA-binding region" description="OmpR/PhoB-type" evidence="6">
    <location>
        <begin position="1"/>
        <end position="98"/>
    </location>
</feature>
<accession>A0ABS4PYW4</accession>
<dbReference type="EMBL" id="JAGGMS010000001">
    <property type="protein sequence ID" value="MBP2184620.1"/>
    <property type="molecule type" value="Genomic_DNA"/>
</dbReference>
<dbReference type="Pfam" id="PF13424">
    <property type="entry name" value="TPR_12"/>
    <property type="match status" value="1"/>
</dbReference>
<evidence type="ECO:0000313" key="9">
    <source>
        <dbReference type="EMBL" id="MBP2184620.1"/>
    </source>
</evidence>
<evidence type="ECO:0000256" key="3">
    <source>
        <dbReference type="ARBA" id="ARBA00023125"/>
    </source>
</evidence>
<dbReference type="InterPro" id="IPR005158">
    <property type="entry name" value="BTAD"/>
</dbReference>
<evidence type="ECO:0000256" key="2">
    <source>
        <dbReference type="ARBA" id="ARBA00023015"/>
    </source>
</evidence>
<feature type="domain" description="OmpR/PhoB-type" evidence="8">
    <location>
        <begin position="1"/>
        <end position="98"/>
    </location>
</feature>
<dbReference type="SUPFAM" id="SSF48452">
    <property type="entry name" value="TPR-like"/>
    <property type="match status" value="3"/>
</dbReference>
<keyword evidence="4" id="KW-0804">Transcription</keyword>